<dbReference type="Gene3D" id="3.90.1580.10">
    <property type="entry name" value="paralog of FGE (formylglycine-generating enzyme)"/>
    <property type="match status" value="1"/>
</dbReference>
<evidence type="ECO:0000313" key="3">
    <source>
        <dbReference type="Proteomes" id="UP000189670"/>
    </source>
</evidence>
<evidence type="ECO:0000313" key="2">
    <source>
        <dbReference type="EMBL" id="ETR67126.1"/>
    </source>
</evidence>
<dbReference type="Proteomes" id="UP000189670">
    <property type="component" value="Unassembled WGS sequence"/>
</dbReference>
<gene>
    <name evidence="2" type="ORF">OMM_05309</name>
</gene>
<dbReference type="Pfam" id="PF03781">
    <property type="entry name" value="FGE-sulfatase"/>
    <property type="match status" value="1"/>
</dbReference>
<feature type="domain" description="Sulfatase-modifying factor enzyme-like" evidence="1">
    <location>
        <begin position="71"/>
        <end position="286"/>
    </location>
</feature>
<protein>
    <recommendedName>
        <fullName evidence="1">Sulfatase-modifying factor enzyme-like domain-containing protein</fullName>
    </recommendedName>
</protein>
<dbReference type="PANTHER" id="PTHR23150:SF19">
    <property type="entry name" value="FORMYLGLYCINE-GENERATING ENZYME"/>
    <property type="match status" value="1"/>
</dbReference>
<dbReference type="InterPro" id="IPR042095">
    <property type="entry name" value="SUMF_sf"/>
</dbReference>
<evidence type="ECO:0000259" key="1">
    <source>
        <dbReference type="Pfam" id="PF03781"/>
    </source>
</evidence>
<dbReference type="SUPFAM" id="SSF56436">
    <property type="entry name" value="C-type lectin-like"/>
    <property type="match status" value="1"/>
</dbReference>
<dbReference type="GO" id="GO:0120147">
    <property type="term" value="F:formylglycine-generating oxidase activity"/>
    <property type="evidence" value="ECO:0007669"/>
    <property type="project" value="TreeGrafter"/>
</dbReference>
<name>A0A1V1NXA1_9BACT</name>
<dbReference type="InterPro" id="IPR005532">
    <property type="entry name" value="SUMF_dom"/>
</dbReference>
<dbReference type="AlphaFoldDB" id="A0A1V1NXA1"/>
<reference evidence="3" key="1">
    <citation type="submission" date="2012-11" db="EMBL/GenBank/DDBJ databases">
        <authorList>
            <person name="Lucero-Rivera Y.E."/>
            <person name="Tovar-Ramirez D."/>
        </authorList>
    </citation>
    <scope>NUCLEOTIDE SEQUENCE [LARGE SCALE GENOMIC DNA]</scope>
    <source>
        <strain evidence="3">Araruama</strain>
    </source>
</reference>
<dbReference type="EMBL" id="ATBP01001548">
    <property type="protein sequence ID" value="ETR67126.1"/>
    <property type="molecule type" value="Genomic_DNA"/>
</dbReference>
<sequence length="290" mass="32787">MTGCYVTHHGITDKRFYSFQRVEVFHEIVSWHDLETKIQQVSDREIRERQAVKSARFIANPPFIEPITGMEFIPIPGGCFEMGCGSWSHDGDLDKKPVHRVCVSSFYMARYEVTQNQWQTIMGSNPSHFSRCGGNCPVEKVSWSDVQNFIKRLNMKSRLQGFRLPTEAEWEYACRSGGKNELYCGGGNIDVLGWYGNNSRLKTHPVGLKQPNGLGLYDMSGNVWEWCSDWYGNYPDISVTDPGGASSGSYRVIRGGGWSGYAQYCRSAERSSGSPGSRHYYLGLRLSRTP</sequence>
<organism evidence="2 3">
    <name type="scientific">Candidatus Magnetoglobus multicellularis str. Araruama</name>
    <dbReference type="NCBI Taxonomy" id="890399"/>
    <lineage>
        <taxon>Bacteria</taxon>
        <taxon>Pseudomonadati</taxon>
        <taxon>Thermodesulfobacteriota</taxon>
        <taxon>Desulfobacteria</taxon>
        <taxon>Desulfobacterales</taxon>
        <taxon>Desulfobacteraceae</taxon>
        <taxon>Candidatus Magnetoglobus</taxon>
    </lineage>
</organism>
<comment type="caution">
    <text evidence="2">The sequence shown here is derived from an EMBL/GenBank/DDBJ whole genome shotgun (WGS) entry which is preliminary data.</text>
</comment>
<accession>A0A1V1NXA1</accession>
<dbReference type="InterPro" id="IPR016187">
    <property type="entry name" value="CTDL_fold"/>
</dbReference>
<proteinExistence type="predicted"/>
<dbReference type="PANTHER" id="PTHR23150">
    <property type="entry name" value="SULFATASE MODIFYING FACTOR 1, 2"/>
    <property type="match status" value="1"/>
</dbReference>
<dbReference type="InterPro" id="IPR051043">
    <property type="entry name" value="Sulfatase_Mod_Factor_Kinase"/>
</dbReference>